<dbReference type="Proteomes" id="UP000502504">
    <property type="component" value="Chromosome"/>
</dbReference>
<dbReference type="GeneID" id="93956339"/>
<sequence length="53" mass="5439">MTSLFSAVEGAHHRSTAVLPPPATDPFQAPDFGDDETFAPDDAPGQVSGRGVA</sequence>
<proteinExistence type="predicted"/>
<name>A0AAE6YA51_STRAT</name>
<gene>
    <name evidence="2" type="ORF">HCX60_20885</name>
</gene>
<dbReference type="EMBL" id="CP050692">
    <property type="protein sequence ID" value="QIT45687.1"/>
    <property type="molecule type" value="Genomic_DNA"/>
</dbReference>
<organism evidence="2 3">
    <name type="scientific">Streptomyces antibioticus</name>
    <dbReference type="NCBI Taxonomy" id="1890"/>
    <lineage>
        <taxon>Bacteria</taxon>
        <taxon>Bacillati</taxon>
        <taxon>Actinomycetota</taxon>
        <taxon>Actinomycetes</taxon>
        <taxon>Kitasatosporales</taxon>
        <taxon>Streptomycetaceae</taxon>
        <taxon>Streptomyces</taxon>
    </lineage>
</organism>
<reference evidence="2 3" key="1">
    <citation type="submission" date="2020-03" db="EMBL/GenBank/DDBJ databases">
        <title>Is there a link between lipid content and antibiotic production in Streptomyces?</title>
        <authorList>
            <person name="David M."/>
            <person name="Lejeune C."/>
            <person name="Abreu S."/>
            <person name="Thibessard A."/>
            <person name="Leblond P."/>
            <person name="Chaminade P."/>
            <person name="Virolle M.-J."/>
        </authorList>
    </citation>
    <scope>NUCLEOTIDE SEQUENCE [LARGE SCALE GENOMIC DNA]</scope>
    <source>
        <strain evidence="2 3">DSM 41481</strain>
    </source>
</reference>
<dbReference type="RefSeq" id="WP_167797225.1">
    <property type="nucleotide sequence ID" value="NZ_CM007717.1"/>
</dbReference>
<protein>
    <submittedName>
        <fullName evidence="2">Uncharacterized protein</fullName>
    </submittedName>
</protein>
<feature type="region of interest" description="Disordered" evidence="1">
    <location>
        <begin position="1"/>
        <end position="53"/>
    </location>
</feature>
<evidence type="ECO:0000313" key="2">
    <source>
        <dbReference type="EMBL" id="QIT45687.1"/>
    </source>
</evidence>
<dbReference type="AlphaFoldDB" id="A0AAE6YA51"/>
<evidence type="ECO:0000313" key="3">
    <source>
        <dbReference type="Proteomes" id="UP000502504"/>
    </source>
</evidence>
<evidence type="ECO:0000256" key="1">
    <source>
        <dbReference type="SAM" id="MobiDB-lite"/>
    </source>
</evidence>
<accession>A0AAE6YA51</accession>